<dbReference type="SMART" id="SM00873">
    <property type="entry name" value="B3_4"/>
    <property type="match status" value="1"/>
</dbReference>
<keyword evidence="4 15" id="KW-0963">Cytoplasm</keyword>
<dbReference type="SMART" id="SM00896">
    <property type="entry name" value="FDX-ACB"/>
    <property type="match status" value="1"/>
</dbReference>
<comment type="similarity">
    <text evidence="2 15">Belongs to the phenylalanyl-tRNA synthetase beta subunit family. Type 1 subfamily.</text>
</comment>
<name>A0A847D0I6_9BACT</name>
<dbReference type="InterPro" id="IPR012340">
    <property type="entry name" value="NA-bd_OB-fold"/>
</dbReference>
<dbReference type="Pfam" id="PF03484">
    <property type="entry name" value="B5"/>
    <property type="match status" value="1"/>
</dbReference>
<reference evidence="20 21" key="1">
    <citation type="journal article" date="2020" name="Biotechnol. Biofuels">
        <title>New insights from the biogas microbiome by comprehensive genome-resolved metagenomics of nearly 1600 species originating from multiple anaerobic digesters.</title>
        <authorList>
            <person name="Campanaro S."/>
            <person name="Treu L."/>
            <person name="Rodriguez-R L.M."/>
            <person name="Kovalovszki A."/>
            <person name="Ziels R.M."/>
            <person name="Maus I."/>
            <person name="Zhu X."/>
            <person name="Kougias P.G."/>
            <person name="Basile A."/>
            <person name="Luo G."/>
            <person name="Schluter A."/>
            <person name="Konstantinidis K.T."/>
            <person name="Angelidaki I."/>
        </authorList>
    </citation>
    <scope>NUCLEOTIDE SEQUENCE [LARGE SCALE GENOMIC DNA]</scope>
    <source>
        <strain evidence="20">AS06rmzACSIP_65</strain>
    </source>
</reference>
<dbReference type="PROSITE" id="PS50886">
    <property type="entry name" value="TRBD"/>
    <property type="match status" value="1"/>
</dbReference>
<dbReference type="GO" id="GO:0004826">
    <property type="term" value="F:phenylalanine-tRNA ligase activity"/>
    <property type="evidence" value="ECO:0007669"/>
    <property type="project" value="UniProtKB-UniRule"/>
</dbReference>
<evidence type="ECO:0000256" key="2">
    <source>
        <dbReference type="ARBA" id="ARBA00008653"/>
    </source>
</evidence>
<evidence type="ECO:0000259" key="18">
    <source>
        <dbReference type="PROSITE" id="PS51447"/>
    </source>
</evidence>
<evidence type="ECO:0000256" key="1">
    <source>
        <dbReference type="ARBA" id="ARBA00004496"/>
    </source>
</evidence>
<dbReference type="Pfam" id="PF03147">
    <property type="entry name" value="FDX-ACB"/>
    <property type="match status" value="1"/>
</dbReference>
<evidence type="ECO:0000256" key="13">
    <source>
        <dbReference type="ARBA" id="ARBA00023146"/>
    </source>
</evidence>
<evidence type="ECO:0000313" key="21">
    <source>
        <dbReference type="Proteomes" id="UP000545876"/>
    </source>
</evidence>
<dbReference type="Pfam" id="PF01588">
    <property type="entry name" value="tRNA_bind"/>
    <property type="match status" value="1"/>
</dbReference>
<dbReference type="GO" id="GO:0000049">
    <property type="term" value="F:tRNA binding"/>
    <property type="evidence" value="ECO:0007669"/>
    <property type="project" value="UniProtKB-UniRule"/>
</dbReference>
<dbReference type="EMBL" id="JAAZBX010000007">
    <property type="protein sequence ID" value="NLD25435.1"/>
    <property type="molecule type" value="Genomic_DNA"/>
</dbReference>
<dbReference type="Gene3D" id="3.30.930.10">
    <property type="entry name" value="Bira Bifunctional Protein, Domain 2"/>
    <property type="match status" value="1"/>
</dbReference>
<evidence type="ECO:0000259" key="19">
    <source>
        <dbReference type="PROSITE" id="PS51483"/>
    </source>
</evidence>
<dbReference type="InterPro" id="IPR005121">
    <property type="entry name" value="Fdx_antiC-bd"/>
</dbReference>
<evidence type="ECO:0000256" key="3">
    <source>
        <dbReference type="ARBA" id="ARBA00011209"/>
    </source>
</evidence>
<dbReference type="SUPFAM" id="SSF50249">
    <property type="entry name" value="Nucleic acid-binding proteins"/>
    <property type="match status" value="1"/>
</dbReference>
<feature type="domain" description="B5" evidence="19">
    <location>
        <begin position="422"/>
        <end position="498"/>
    </location>
</feature>
<dbReference type="InterPro" id="IPR020825">
    <property type="entry name" value="Phe-tRNA_synthase-like_B3/B4"/>
</dbReference>
<feature type="binding site" evidence="15">
    <location>
        <position position="485"/>
    </location>
    <ligand>
        <name>Mg(2+)</name>
        <dbReference type="ChEBI" id="CHEBI:18420"/>
        <note>shared with alpha subunit</note>
    </ligand>
</feature>
<sequence length="826" mass="93166">MRVTTELLKQFGDISAKDSEYEKLIKEHIANVEYVHDLSKDYEGIVIGEIVEKEEHPNADKLGVYKVFIGNKRTQVVAGDKTLCIGDKVAYLPPGSYVPYTYYSDEKPVIIEAVELRGVKSNGMLGSEKELNLGPNHNNVFRLPQEAPVGEPFSEYYNLNDTVIEIENKGLTNRGDLFGILGIARELTAITGNKFLSPTWILKPQKKLHAESNCLNLEIINDAEALCPRYIGIAIDNISIKPSPIWLQSELVKLDIKPINNVIDITNYISAILGQPLHAFDYDKIISNDNAPDNKVIINIRMGKEGETILGLDNKLHELNDRTIVIADNSHPIAIAGIIGGKDSSVDESTKRIIIESANFDKNSIRKSSMNLGIHTDSATKFKHSLDPEMCLPALIKAIQLAKELASGSIASNIIDIYPDPQPLQKITIDIDKLNRHLGTSLSKDVISTILTNLEYTVTSSDKTFLTVKIPSWRKDIQLAEDIHEDIARIYGFDNIEIELPKKEIRPIRDNKIFELKKKTRKLLSTLGLNEILTYSFISPESFNKSNLDSNLAFKLKNPLSPELSLMRTNLLQTILPKVKENRDRGFKNFGLFEINIPHVKGYFDTEGLPKEEWHVSSIITNTQESKHSHFYIAKKYAKAIFSEKDQLIKFSLIAESFEQNIDDYSKATMNMFDPNVSAFCYLDKEVIGIVGELKENILLEYKLPQNTCAFDINLSKLVSTSLPDSKMKPVSIYPNFSIDLCLESNLDIKYSEIEDFLKKILNSAGSWGNTQCLDIYRDEKIPEKKRITFRIEGGENSKTLTDKEIKEKVSMISKKLNSKFGIKVI</sequence>
<keyword evidence="9 15" id="KW-0067">ATP-binding</keyword>
<evidence type="ECO:0000256" key="15">
    <source>
        <dbReference type="HAMAP-Rule" id="MF_00283"/>
    </source>
</evidence>
<dbReference type="SUPFAM" id="SSF46955">
    <property type="entry name" value="Putative DNA-binding domain"/>
    <property type="match status" value="1"/>
</dbReference>
<dbReference type="SUPFAM" id="SSF54991">
    <property type="entry name" value="Anticodon-binding domain of PheRS"/>
    <property type="match status" value="1"/>
</dbReference>
<comment type="catalytic activity">
    <reaction evidence="14 15">
        <text>tRNA(Phe) + L-phenylalanine + ATP = L-phenylalanyl-tRNA(Phe) + AMP + diphosphate + H(+)</text>
        <dbReference type="Rhea" id="RHEA:19413"/>
        <dbReference type="Rhea" id="RHEA-COMP:9668"/>
        <dbReference type="Rhea" id="RHEA-COMP:9699"/>
        <dbReference type="ChEBI" id="CHEBI:15378"/>
        <dbReference type="ChEBI" id="CHEBI:30616"/>
        <dbReference type="ChEBI" id="CHEBI:33019"/>
        <dbReference type="ChEBI" id="CHEBI:58095"/>
        <dbReference type="ChEBI" id="CHEBI:78442"/>
        <dbReference type="ChEBI" id="CHEBI:78531"/>
        <dbReference type="ChEBI" id="CHEBI:456215"/>
        <dbReference type="EC" id="6.1.1.20"/>
    </reaction>
</comment>
<evidence type="ECO:0000256" key="16">
    <source>
        <dbReference type="PROSITE-ProRule" id="PRU00209"/>
    </source>
</evidence>
<dbReference type="InterPro" id="IPR045060">
    <property type="entry name" value="Phe-tRNA-ligase_IIc_bsu"/>
</dbReference>
<dbReference type="PANTHER" id="PTHR10947:SF0">
    <property type="entry name" value="PHENYLALANINE--TRNA LIGASE BETA SUBUNIT"/>
    <property type="match status" value="1"/>
</dbReference>
<dbReference type="PROSITE" id="PS51447">
    <property type="entry name" value="FDX_ACB"/>
    <property type="match status" value="1"/>
</dbReference>
<dbReference type="InterPro" id="IPR005146">
    <property type="entry name" value="B3/B4_tRNA-bd"/>
</dbReference>
<dbReference type="GO" id="GO:0005524">
    <property type="term" value="F:ATP binding"/>
    <property type="evidence" value="ECO:0007669"/>
    <property type="project" value="UniProtKB-UniRule"/>
</dbReference>
<comment type="caution">
    <text evidence="20">The sequence shown here is derived from an EMBL/GenBank/DDBJ whole genome shotgun (WGS) entry which is preliminary data.</text>
</comment>
<comment type="cofactor">
    <cofactor evidence="15">
        <name>Mg(2+)</name>
        <dbReference type="ChEBI" id="CHEBI:18420"/>
    </cofactor>
    <text evidence="15">Binds 2 magnesium ions per tetramer.</text>
</comment>
<protein>
    <recommendedName>
        <fullName evidence="15">Phenylalanine--tRNA ligase beta subunit</fullName>
        <ecNumber evidence="15">6.1.1.20</ecNumber>
    </recommendedName>
    <alternativeName>
        <fullName evidence="15">Phenylalanyl-tRNA synthetase beta subunit</fullName>
        <shortName evidence="15">PheRS</shortName>
    </alternativeName>
</protein>
<dbReference type="InterPro" id="IPR009061">
    <property type="entry name" value="DNA-bd_dom_put_sf"/>
</dbReference>
<evidence type="ECO:0000256" key="10">
    <source>
        <dbReference type="ARBA" id="ARBA00022842"/>
    </source>
</evidence>
<keyword evidence="8 15" id="KW-0547">Nucleotide-binding</keyword>
<dbReference type="InterPro" id="IPR002547">
    <property type="entry name" value="tRNA-bd_dom"/>
</dbReference>
<dbReference type="SUPFAM" id="SSF56037">
    <property type="entry name" value="PheT/TilS domain"/>
    <property type="match status" value="1"/>
</dbReference>
<dbReference type="EC" id="6.1.1.20" evidence="15"/>
<dbReference type="NCBIfam" id="TIGR00472">
    <property type="entry name" value="pheT_bact"/>
    <property type="match status" value="1"/>
</dbReference>
<evidence type="ECO:0000256" key="6">
    <source>
        <dbReference type="ARBA" id="ARBA00022598"/>
    </source>
</evidence>
<dbReference type="Gene3D" id="3.50.40.10">
    <property type="entry name" value="Phenylalanyl-trna Synthetase, Chain B, domain 3"/>
    <property type="match status" value="1"/>
</dbReference>
<evidence type="ECO:0000256" key="11">
    <source>
        <dbReference type="ARBA" id="ARBA00022884"/>
    </source>
</evidence>
<evidence type="ECO:0000259" key="17">
    <source>
        <dbReference type="PROSITE" id="PS50886"/>
    </source>
</evidence>
<dbReference type="InterPro" id="IPR041616">
    <property type="entry name" value="PheRS_beta_core"/>
</dbReference>
<evidence type="ECO:0000256" key="14">
    <source>
        <dbReference type="ARBA" id="ARBA00049255"/>
    </source>
</evidence>
<accession>A0A847D0I6</accession>
<keyword evidence="13 15" id="KW-0030">Aminoacyl-tRNA synthetase</keyword>
<feature type="domain" description="FDX-ACB" evidence="18">
    <location>
        <begin position="732"/>
        <end position="826"/>
    </location>
</feature>
<evidence type="ECO:0000256" key="4">
    <source>
        <dbReference type="ARBA" id="ARBA00022490"/>
    </source>
</evidence>
<feature type="binding site" evidence="15">
    <location>
        <position position="476"/>
    </location>
    <ligand>
        <name>Mg(2+)</name>
        <dbReference type="ChEBI" id="CHEBI:18420"/>
        <note>shared with alpha subunit</note>
    </ligand>
</feature>
<dbReference type="InterPro" id="IPR004532">
    <property type="entry name" value="Phe-tRNA-ligase_IIc_bsu_bact"/>
</dbReference>
<dbReference type="AlphaFoldDB" id="A0A847D0I6"/>
<dbReference type="InterPro" id="IPR005147">
    <property type="entry name" value="tRNA_synthase_B5-dom"/>
</dbReference>
<dbReference type="InterPro" id="IPR045864">
    <property type="entry name" value="aa-tRNA-synth_II/BPL/LPL"/>
</dbReference>
<keyword evidence="12 15" id="KW-0648">Protein biosynthesis</keyword>
<dbReference type="CDD" id="cd00769">
    <property type="entry name" value="PheRS_beta_core"/>
    <property type="match status" value="1"/>
</dbReference>
<feature type="binding site" evidence="15">
    <location>
        <position position="486"/>
    </location>
    <ligand>
        <name>Mg(2+)</name>
        <dbReference type="ChEBI" id="CHEBI:18420"/>
        <note>shared with alpha subunit</note>
    </ligand>
</feature>
<gene>
    <name evidence="15" type="primary">pheT</name>
    <name evidence="20" type="ORF">GX656_02235</name>
</gene>
<dbReference type="GO" id="GO:0006432">
    <property type="term" value="P:phenylalanyl-tRNA aminoacylation"/>
    <property type="evidence" value="ECO:0007669"/>
    <property type="project" value="UniProtKB-UniRule"/>
</dbReference>
<dbReference type="GO" id="GO:0000287">
    <property type="term" value="F:magnesium ion binding"/>
    <property type="evidence" value="ECO:0007669"/>
    <property type="project" value="UniProtKB-UniRule"/>
</dbReference>
<organism evidence="20 21">
    <name type="scientific">Candidatus Dojkabacteria bacterium</name>
    <dbReference type="NCBI Taxonomy" id="2099670"/>
    <lineage>
        <taxon>Bacteria</taxon>
        <taxon>Candidatus Dojkabacteria</taxon>
    </lineage>
</organism>
<keyword evidence="7 15" id="KW-0479">Metal-binding</keyword>
<dbReference type="PANTHER" id="PTHR10947">
    <property type="entry name" value="PHENYLALANYL-TRNA SYNTHETASE BETA CHAIN AND LEUCINE-RICH REPEAT-CONTAINING PROTEIN 47"/>
    <property type="match status" value="1"/>
</dbReference>
<evidence type="ECO:0000256" key="8">
    <source>
        <dbReference type="ARBA" id="ARBA00022741"/>
    </source>
</evidence>
<feature type="binding site" evidence="15">
    <location>
        <position position="482"/>
    </location>
    <ligand>
        <name>Mg(2+)</name>
        <dbReference type="ChEBI" id="CHEBI:18420"/>
        <note>shared with alpha subunit</note>
    </ligand>
</feature>
<evidence type="ECO:0000256" key="9">
    <source>
        <dbReference type="ARBA" id="ARBA00022840"/>
    </source>
</evidence>
<dbReference type="Gene3D" id="2.40.50.140">
    <property type="entry name" value="Nucleic acid-binding proteins"/>
    <property type="match status" value="1"/>
</dbReference>
<dbReference type="CDD" id="cd02796">
    <property type="entry name" value="tRNA_bind_bactPheRS"/>
    <property type="match status" value="1"/>
</dbReference>
<dbReference type="Gene3D" id="3.30.56.10">
    <property type="match status" value="2"/>
</dbReference>
<dbReference type="SMART" id="SM00874">
    <property type="entry name" value="B5"/>
    <property type="match status" value="1"/>
</dbReference>
<evidence type="ECO:0000256" key="5">
    <source>
        <dbReference type="ARBA" id="ARBA00022555"/>
    </source>
</evidence>
<dbReference type="Pfam" id="PF17759">
    <property type="entry name" value="tRNA_synthFbeta"/>
    <property type="match status" value="1"/>
</dbReference>
<evidence type="ECO:0000256" key="7">
    <source>
        <dbReference type="ARBA" id="ARBA00022723"/>
    </source>
</evidence>
<keyword evidence="6 15" id="KW-0436">Ligase</keyword>
<dbReference type="Proteomes" id="UP000545876">
    <property type="component" value="Unassembled WGS sequence"/>
</dbReference>
<evidence type="ECO:0000256" key="12">
    <source>
        <dbReference type="ARBA" id="ARBA00022917"/>
    </source>
</evidence>
<dbReference type="InterPro" id="IPR033714">
    <property type="entry name" value="tRNA_bind_bactPheRS"/>
</dbReference>
<proteinExistence type="inferred from homology"/>
<comment type="subunit">
    <text evidence="3 15">Tetramer of two alpha and two beta subunits.</text>
</comment>
<comment type="subcellular location">
    <subcellularLocation>
        <location evidence="1 15">Cytoplasm</location>
    </subcellularLocation>
</comment>
<dbReference type="InterPro" id="IPR036690">
    <property type="entry name" value="Fdx_antiC-bd_sf"/>
</dbReference>
<dbReference type="SUPFAM" id="SSF55681">
    <property type="entry name" value="Class II aaRS and biotin synthetases"/>
    <property type="match status" value="1"/>
</dbReference>
<keyword evidence="10 15" id="KW-0460">Magnesium</keyword>
<dbReference type="PROSITE" id="PS51483">
    <property type="entry name" value="B5"/>
    <property type="match status" value="1"/>
</dbReference>
<dbReference type="GO" id="GO:0009328">
    <property type="term" value="C:phenylalanine-tRNA ligase complex"/>
    <property type="evidence" value="ECO:0007669"/>
    <property type="project" value="TreeGrafter"/>
</dbReference>
<dbReference type="Pfam" id="PF03483">
    <property type="entry name" value="B3_4"/>
    <property type="match status" value="1"/>
</dbReference>
<evidence type="ECO:0000313" key="20">
    <source>
        <dbReference type="EMBL" id="NLD25435.1"/>
    </source>
</evidence>
<feature type="domain" description="TRNA-binding" evidence="17">
    <location>
        <begin position="39"/>
        <end position="154"/>
    </location>
</feature>
<dbReference type="HAMAP" id="MF_00283">
    <property type="entry name" value="Phe_tRNA_synth_beta1"/>
    <property type="match status" value="1"/>
</dbReference>
<dbReference type="Gene3D" id="3.30.70.380">
    <property type="entry name" value="Ferrodoxin-fold anticodon-binding domain"/>
    <property type="match status" value="1"/>
</dbReference>
<keyword evidence="11 16" id="KW-0694">RNA-binding</keyword>
<keyword evidence="5 16" id="KW-0820">tRNA-binding</keyword>